<dbReference type="OrthoDB" id="1824059at2"/>
<dbReference type="InterPro" id="IPR019546">
    <property type="entry name" value="TAT_signal_bac_arc"/>
</dbReference>
<dbReference type="PANTHER" id="PTHR43649:SF12">
    <property type="entry name" value="DIACETYLCHITOBIOSE BINDING PROTEIN DASA"/>
    <property type="match status" value="1"/>
</dbReference>
<dbReference type="InterPro" id="IPR050490">
    <property type="entry name" value="Bact_solute-bd_prot1"/>
</dbReference>
<organism evidence="1 2">
    <name type="scientific">Faecalibacterium prausnitzii</name>
    <dbReference type="NCBI Taxonomy" id="853"/>
    <lineage>
        <taxon>Bacteria</taxon>
        <taxon>Bacillati</taxon>
        <taxon>Bacillota</taxon>
        <taxon>Clostridia</taxon>
        <taxon>Eubacteriales</taxon>
        <taxon>Oscillospiraceae</taxon>
        <taxon>Faecalibacterium</taxon>
    </lineage>
</organism>
<dbReference type="Proteomes" id="UP000251144">
    <property type="component" value="Unassembled WGS sequence"/>
</dbReference>
<comment type="caution">
    <text evidence="1">The sequence shown here is derived from an EMBL/GenBank/DDBJ whole genome shotgun (WGS) entry which is preliminary data.</text>
</comment>
<sequence length="443" mass="48256">MNKISRRNFLKVAGAGAAAMGLAACGGSSSSSSSVAASSTAANAAADTLSGTIEYWSSWSETENQALVLKQAADAFTQLHPNVKINFTFNGRDNRNLVVSAIEAGTQIDLMDANIDNVQKLWSENIKDLSSYIDKTYDTTNGKAYKDVVIPSMISLAGSLFDGKTMCIPYIPQAFMIFCNKGLLEECGVTEYPQTWEELMDACEKVKAAGHIPVTTDSNYCTSWVGYYMSRRLGNDRVMELAKDSSQWASEQGIKDTAEAIAYMAEKGYFDPNIESNVYPAAQQDMVISENVAMYINGTWLPNEVAETTPDDFKWGAFAFPEVPNGVEGTECGCYSTYAIAVNKDCDDAATQAAVEFIVYLTTSEWDQEFTNQANAIPMNVDHVWPENLADAQVVLNSYTSRYPSQTAIITNSDSKQIIADACLKLMGGSISADEFIKMASAF</sequence>
<dbReference type="Pfam" id="PF10518">
    <property type="entry name" value="TAT_signal"/>
    <property type="match status" value="1"/>
</dbReference>
<accession>A0A329TZW8</accession>
<dbReference type="EMBL" id="PRLB01000005">
    <property type="protein sequence ID" value="RAW54188.1"/>
    <property type="molecule type" value="Genomic_DNA"/>
</dbReference>
<evidence type="ECO:0000313" key="2">
    <source>
        <dbReference type="Proteomes" id="UP000251144"/>
    </source>
</evidence>
<name>A0A329TZW8_9FIRM</name>
<evidence type="ECO:0000313" key="1">
    <source>
        <dbReference type="EMBL" id="RAW54188.1"/>
    </source>
</evidence>
<dbReference type="SUPFAM" id="SSF53850">
    <property type="entry name" value="Periplasmic binding protein-like II"/>
    <property type="match status" value="1"/>
</dbReference>
<dbReference type="InterPro" id="IPR006311">
    <property type="entry name" value="TAT_signal"/>
</dbReference>
<dbReference type="Pfam" id="PF01547">
    <property type="entry name" value="SBP_bac_1"/>
    <property type="match status" value="1"/>
</dbReference>
<proteinExistence type="predicted"/>
<dbReference type="PANTHER" id="PTHR43649">
    <property type="entry name" value="ARABINOSE-BINDING PROTEIN-RELATED"/>
    <property type="match status" value="1"/>
</dbReference>
<protein>
    <submittedName>
        <fullName evidence="1">ABC transporter substrate-binding protein</fullName>
    </submittedName>
</protein>
<dbReference type="PROSITE" id="PS51257">
    <property type="entry name" value="PROKAR_LIPOPROTEIN"/>
    <property type="match status" value="1"/>
</dbReference>
<dbReference type="PROSITE" id="PS51318">
    <property type="entry name" value="TAT"/>
    <property type="match status" value="1"/>
</dbReference>
<dbReference type="InterPro" id="IPR006059">
    <property type="entry name" value="SBP"/>
</dbReference>
<dbReference type="NCBIfam" id="TIGR01409">
    <property type="entry name" value="TAT_signal_seq"/>
    <property type="match status" value="1"/>
</dbReference>
<dbReference type="RefSeq" id="WP_158400903.1">
    <property type="nucleotide sequence ID" value="NZ_JAWHPS010000009.1"/>
</dbReference>
<dbReference type="AlphaFoldDB" id="A0A329TZW8"/>
<gene>
    <name evidence="1" type="ORF">C4N26_06970</name>
</gene>
<dbReference type="Gene3D" id="3.40.190.10">
    <property type="entry name" value="Periplasmic binding protein-like II"/>
    <property type="match status" value="2"/>
</dbReference>
<reference evidence="1 2" key="1">
    <citation type="submission" date="2018-02" db="EMBL/GenBank/DDBJ databases">
        <title>Complete genome sequencing of Faecalibacterium prausnitzii strains isolated from the human gut.</title>
        <authorList>
            <person name="Fitzgerald B.C."/>
            <person name="Shkoporov A.N."/>
            <person name="Ross P.R."/>
            <person name="Hill C."/>
        </authorList>
    </citation>
    <scope>NUCLEOTIDE SEQUENCE [LARGE SCALE GENOMIC DNA]</scope>
    <source>
        <strain evidence="1 2">APC942/32-1</strain>
    </source>
</reference>